<name>A0ABW3C684_SPHXN</name>
<dbReference type="InterPro" id="IPR036291">
    <property type="entry name" value="NAD(P)-bd_dom_sf"/>
</dbReference>
<dbReference type="InterPro" id="IPR020843">
    <property type="entry name" value="ER"/>
</dbReference>
<reference evidence="5" key="1">
    <citation type="journal article" date="2019" name="Int. J. Syst. Evol. Microbiol.">
        <title>The Global Catalogue of Microorganisms (GCM) 10K type strain sequencing project: providing services to taxonomists for standard genome sequencing and annotation.</title>
        <authorList>
            <consortium name="The Broad Institute Genomics Platform"/>
            <consortium name="The Broad Institute Genome Sequencing Center for Infectious Disease"/>
            <person name="Wu L."/>
            <person name="Ma J."/>
        </authorList>
    </citation>
    <scope>NUCLEOTIDE SEQUENCE [LARGE SCALE GENOMIC DNA]</scope>
    <source>
        <strain evidence="5">CCUG 52537</strain>
    </source>
</reference>
<dbReference type="SMART" id="SM00829">
    <property type="entry name" value="PKS_ER"/>
    <property type="match status" value="1"/>
</dbReference>
<evidence type="ECO:0000313" key="4">
    <source>
        <dbReference type="EMBL" id="MFD0849384.1"/>
    </source>
</evidence>
<keyword evidence="1" id="KW-0521">NADP</keyword>
<dbReference type="PANTHER" id="PTHR48106:SF13">
    <property type="entry name" value="QUINONE OXIDOREDUCTASE-RELATED"/>
    <property type="match status" value="1"/>
</dbReference>
<dbReference type="InterPro" id="IPR013154">
    <property type="entry name" value="ADH-like_N"/>
</dbReference>
<dbReference type="Gene3D" id="3.90.180.10">
    <property type="entry name" value="Medium-chain alcohol dehydrogenases, catalytic domain"/>
    <property type="match status" value="1"/>
</dbReference>
<evidence type="ECO:0000259" key="3">
    <source>
        <dbReference type="SMART" id="SM00829"/>
    </source>
</evidence>
<feature type="domain" description="Enoyl reductase (ER)" evidence="3">
    <location>
        <begin position="30"/>
        <end position="339"/>
    </location>
</feature>
<keyword evidence="5" id="KW-1185">Reference proteome</keyword>
<proteinExistence type="predicted"/>
<dbReference type="Proteomes" id="UP001597124">
    <property type="component" value="Unassembled WGS sequence"/>
</dbReference>
<protein>
    <submittedName>
        <fullName evidence="4">Alcohol dehydrogenase catalytic domain-containing protein</fullName>
    </submittedName>
</protein>
<gene>
    <name evidence="4" type="ORF">ACFQ00_13690</name>
</gene>
<organism evidence="4 5">
    <name type="scientific">Sphingosinicella xenopeptidilytica</name>
    <dbReference type="NCBI Taxonomy" id="364098"/>
    <lineage>
        <taxon>Bacteria</taxon>
        <taxon>Pseudomonadati</taxon>
        <taxon>Pseudomonadota</taxon>
        <taxon>Alphaproteobacteria</taxon>
        <taxon>Sphingomonadales</taxon>
        <taxon>Sphingosinicellaceae</taxon>
        <taxon>Sphingosinicella</taxon>
    </lineage>
</organism>
<accession>A0ABW3C684</accession>
<dbReference type="PANTHER" id="PTHR48106">
    <property type="entry name" value="QUINONE OXIDOREDUCTASE PIG3-RELATED"/>
    <property type="match status" value="1"/>
</dbReference>
<evidence type="ECO:0000256" key="1">
    <source>
        <dbReference type="ARBA" id="ARBA00022857"/>
    </source>
</evidence>
<sequence length="341" mass="36360">MFDAASDSDTAQFFLMAGSQFRAVVQTGYGNSSVLELRMINSSDPGPSEVRVRHSAIGVNFHDIYVRTGLYQTLTIPGVPGIEAVGVIIAVGPGSGDWRVGQRVAYVDRGYGAYCEERNVATSLLAEPPESLSDGVVATSLVRGLTAAMLLEEVYQVRPGDRCLIHAIAGSMGQMLASWARHIGAAVVGTVGKRSVPPEIAAVCDNIYSYVEDGWSERLVAEQGATFDYVCDSVGTPTFGTSLKAAKSCGHIALFGQSGGKVEQIDVDRLAVKSLTITRPILFDFIADAVRRGSMMRSLTDMVNARVLRFPDPLCLPLAKAGEAQAMLEERSVTAPIALIP</sequence>
<dbReference type="SUPFAM" id="SSF51735">
    <property type="entry name" value="NAD(P)-binding Rossmann-fold domains"/>
    <property type="match status" value="1"/>
</dbReference>
<dbReference type="RefSeq" id="WP_381491848.1">
    <property type="nucleotide sequence ID" value="NZ_JBHTIK010000008.1"/>
</dbReference>
<evidence type="ECO:0000313" key="5">
    <source>
        <dbReference type="Proteomes" id="UP001597124"/>
    </source>
</evidence>
<dbReference type="InterPro" id="IPR013149">
    <property type="entry name" value="ADH-like_C"/>
</dbReference>
<evidence type="ECO:0000256" key="2">
    <source>
        <dbReference type="ARBA" id="ARBA00023002"/>
    </source>
</evidence>
<keyword evidence="2" id="KW-0560">Oxidoreductase</keyword>
<comment type="caution">
    <text evidence="4">The sequence shown here is derived from an EMBL/GenBank/DDBJ whole genome shotgun (WGS) entry which is preliminary data.</text>
</comment>
<dbReference type="Pfam" id="PF08240">
    <property type="entry name" value="ADH_N"/>
    <property type="match status" value="1"/>
</dbReference>
<dbReference type="Pfam" id="PF00107">
    <property type="entry name" value="ADH_zinc_N"/>
    <property type="match status" value="1"/>
</dbReference>
<dbReference type="InterPro" id="IPR011032">
    <property type="entry name" value="GroES-like_sf"/>
</dbReference>
<dbReference type="SUPFAM" id="SSF50129">
    <property type="entry name" value="GroES-like"/>
    <property type="match status" value="1"/>
</dbReference>
<dbReference type="EMBL" id="JBHTIK010000008">
    <property type="protein sequence ID" value="MFD0849384.1"/>
    <property type="molecule type" value="Genomic_DNA"/>
</dbReference>
<dbReference type="Gene3D" id="3.40.50.720">
    <property type="entry name" value="NAD(P)-binding Rossmann-like Domain"/>
    <property type="match status" value="1"/>
</dbReference>